<proteinExistence type="predicted"/>
<evidence type="ECO:0000313" key="3">
    <source>
        <dbReference type="Proteomes" id="UP000789901"/>
    </source>
</evidence>
<evidence type="ECO:0000313" key="2">
    <source>
        <dbReference type="EMBL" id="CAG8651597.1"/>
    </source>
</evidence>
<organism evidence="2 3">
    <name type="scientific">Gigaspora margarita</name>
    <dbReference type="NCBI Taxonomy" id="4874"/>
    <lineage>
        <taxon>Eukaryota</taxon>
        <taxon>Fungi</taxon>
        <taxon>Fungi incertae sedis</taxon>
        <taxon>Mucoromycota</taxon>
        <taxon>Glomeromycotina</taxon>
        <taxon>Glomeromycetes</taxon>
        <taxon>Diversisporales</taxon>
        <taxon>Gigasporaceae</taxon>
        <taxon>Gigaspora</taxon>
    </lineage>
</organism>
<feature type="region of interest" description="Disordered" evidence="1">
    <location>
        <begin position="64"/>
        <end position="96"/>
    </location>
</feature>
<protein>
    <submittedName>
        <fullName evidence="2">27574_t:CDS:1</fullName>
    </submittedName>
</protein>
<feature type="non-terminal residue" evidence="2">
    <location>
        <position position="1"/>
    </location>
</feature>
<reference evidence="2 3" key="1">
    <citation type="submission" date="2021-06" db="EMBL/GenBank/DDBJ databases">
        <authorList>
            <person name="Kallberg Y."/>
            <person name="Tangrot J."/>
            <person name="Rosling A."/>
        </authorList>
    </citation>
    <scope>NUCLEOTIDE SEQUENCE [LARGE SCALE GENOMIC DNA]</scope>
    <source>
        <strain evidence="2 3">120-4 pot B 10/14</strain>
    </source>
</reference>
<dbReference type="EMBL" id="CAJVQB010005033">
    <property type="protein sequence ID" value="CAG8651597.1"/>
    <property type="molecule type" value="Genomic_DNA"/>
</dbReference>
<evidence type="ECO:0000256" key="1">
    <source>
        <dbReference type="SAM" id="MobiDB-lite"/>
    </source>
</evidence>
<dbReference type="Proteomes" id="UP000789901">
    <property type="component" value="Unassembled WGS sequence"/>
</dbReference>
<accession>A0ABN7UQA6</accession>
<name>A0ABN7UQA6_GIGMA</name>
<gene>
    <name evidence="2" type="ORF">GMARGA_LOCUS9384</name>
</gene>
<keyword evidence="3" id="KW-1185">Reference proteome</keyword>
<comment type="caution">
    <text evidence="2">The sequence shown here is derived from an EMBL/GenBank/DDBJ whole genome shotgun (WGS) entry which is preliminary data.</text>
</comment>
<sequence>LLEKWFIKELDLHTLCFDQNILYSQKEQISEVDHRPKGTKYLYTFYALQNGDYRDNNVANPIMGKKPSNKAHNLPRQHSFANNEAKSSKAKSQQPKEGMYRNLEKIFTAHKRISYGHRKTLSHYRSSFFSQTKNTIITKRQKFSLKKSRIEFPSDLVIAKY</sequence>